<evidence type="ECO:0000256" key="2">
    <source>
        <dbReference type="SAM" id="MobiDB-lite"/>
    </source>
</evidence>
<evidence type="ECO:0000313" key="4">
    <source>
        <dbReference type="EMBL" id="QHT34512.1"/>
    </source>
</evidence>
<sequence>MGGGALPVAYNKKNNKVYLLFGKENEYLNKDSPGWSDFGGGEKPGESALDTALREGCEELNGFFGCEGDIKRLVKDNLVTSLNHERYTTFLFEIDYDENLPVYFNNNYKFLKSHVNNLVRHSTNGLFEKSHIKWMTFDDLRKERDTFRSYYRNVVDVILENEDDIATKLQNKKQRKRATATATKPTATKPTATETHKTRRYNNYKYSDNDADADSTRTRTKTRTGTGTRTKTRTTTTTTTPLLKSKPHRKKSKRRRREQKKTKSASNSWFQW</sequence>
<dbReference type="PROSITE" id="PS00893">
    <property type="entry name" value="NUDIX_BOX"/>
    <property type="match status" value="1"/>
</dbReference>
<keyword evidence="1" id="KW-0378">Hydrolase</keyword>
<protein>
    <recommendedName>
        <fullName evidence="3">Nudix hydrolase domain-containing protein</fullName>
    </recommendedName>
</protein>
<feature type="compositionally biased region" description="Low complexity" evidence="2">
    <location>
        <begin position="179"/>
        <end position="193"/>
    </location>
</feature>
<feature type="domain" description="Nudix hydrolase" evidence="3">
    <location>
        <begin position="11"/>
        <end position="143"/>
    </location>
</feature>
<dbReference type="InterPro" id="IPR000086">
    <property type="entry name" value="NUDIX_hydrolase_dom"/>
</dbReference>
<proteinExistence type="predicted"/>
<dbReference type="SUPFAM" id="SSF55811">
    <property type="entry name" value="Nudix"/>
    <property type="match status" value="1"/>
</dbReference>
<feature type="compositionally biased region" description="Low complexity" evidence="2">
    <location>
        <begin position="223"/>
        <end position="240"/>
    </location>
</feature>
<dbReference type="Pfam" id="PF00293">
    <property type="entry name" value="NUDIX"/>
    <property type="match status" value="1"/>
</dbReference>
<organism evidence="4">
    <name type="scientific">viral metagenome</name>
    <dbReference type="NCBI Taxonomy" id="1070528"/>
    <lineage>
        <taxon>unclassified sequences</taxon>
        <taxon>metagenomes</taxon>
        <taxon>organismal metagenomes</taxon>
    </lineage>
</organism>
<dbReference type="InterPro" id="IPR020084">
    <property type="entry name" value="NUDIX_hydrolase_CS"/>
</dbReference>
<dbReference type="EMBL" id="MN739001">
    <property type="protein sequence ID" value="QHT34512.1"/>
    <property type="molecule type" value="Genomic_DNA"/>
</dbReference>
<accession>A0A6C0F0G2</accession>
<evidence type="ECO:0000256" key="1">
    <source>
        <dbReference type="ARBA" id="ARBA00022801"/>
    </source>
</evidence>
<dbReference type="Gene3D" id="3.90.79.10">
    <property type="entry name" value="Nucleoside Triphosphate Pyrophosphohydrolase"/>
    <property type="match status" value="1"/>
</dbReference>
<reference evidence="4" key="1">
    <citation type="journal article" date="2020" name="Nature">
        <title>Giant virus diversity and host interactions through global metagenomics.</title>
        <authorList>
            <person name="Schulz F."/>
            <person name="Roux S."/>
            <person name="Paez-Espino D."/>
            <person name="Jungbluth S."/>
            <person name="Walsh D.A."/>
            <person name="Denef V.J."/>
            <person name="McMahon K.D."/>
            <person name="Konstantinidis K.T."/>
            <person name="Eloe-Fadrosh E.A."/>
            <person name="Kyrpides N.C."/>
            <person name="Woyke T."/>
        </authorList>
    </citation>
    <scope>NUCLEOTIDE SEQUENCE</scope>
    <source>
        <strain evidence="4">GVMAG-M-3300009163-63</strain>
    </source>
</reference>
<feature type="compositionally biased region" description="Basic residues" evidence="2">
    <location>
        <begin position="245"/>
        <end position="263"/>
    </location>
</feature>
<evidence type="ECO:0000259" key="3">
    <source>
        <dbReference type="Pfam" id="PF00293"/>
    </source>
</evidence>
<name>A0A6C0F0G2_9ZZZZ</name>
<dbReference type="InterPro" id="IPR015797">
    <property type="entry name" value="NUDIX_hydrolase-like_dom_sf"/>
</dbReference>
<feature type="region of interest" description="Disordered" evidence="2">
    <location>
        <begin position="169"/>
        <end position="272"/>
    </location>
</feature>
<dbReference type="AlphaFoldDB" id="A0A6C0F0G2"/>
<dbReference type="GO" id="GO:0016787">
    <property type="term" value="F:hydrolase activity"/>
    <property type="evidence" value="ECO:0007669"/>
    <property type="project" value="UniProtKB-KW"/>
</dbReference>